<dbReference type="OrthoDB" id="44964at2759"/>
<dbReference type="PANTHER" id="PTHR14379:SF3">
    <property type="entry name" value="MEIOSIS REGULATOR AND MRNA STABILITY FACTOR 1"/>
    <property type="match status" value="1"/>
</dbReference>
<dbReference type="Pfam" id="PF01936">
    <property type="entry name" value="NYN"/>
    <property type="match status" value="1"/>
</dbReference>
<dbReference type="GO" id="GO:0005777">
    <property type="term" value="C:peroxisome"/>
    <property type="evidence" value="ECO:0007669"/>
    <property type="project" value="InterPro"/>
</dbReference>
<dbReference type="InterPro" id="IPR024768">
    <property type="entry name" value="Marf1"/>
</dbReference>
<feature type="compositionally biased region" description="Basic and acidic residues" evidence="1">
    <location>
        <begin position="681"/>
        <end position="695"/>
    </location>
</feature>
<evidence type="ECO:0000256" key="1">
    <source>
        <dbReference type="SAM" id="MobiDB-lite"/>
    </source>
</evidence>
<dbReference type="CDD" id="cd10910">
    <property type="entry name" value="PIN_limkain_b1_N_like"/>
    <property type="match status" value="1"/>
</dbReference>
<protein>
    <submittedName>
        <fullName evidence="3">Pfam:DUF88</fullName>
    </submittedName>
</protein>
<dbReference type="GO" id="GO:0004540">
    <property type="term" value="F:RNA nuclease activity"/>
    <property type="evidence" value="ECO:0007669"/>
    <property type="project" value="InterPro"/>
</dbReference>
<reference evidence="3" key="1">
    <citation type="submission" date="2020-06" db="EMBL/GenBank/DDBJ databases">
        <authorList>
            <consortium name="Plant Systems Biology data submission"/>
        </authorList>
    </citation>
    <scope>NUCLEOTIDE SEQUENCE</scope>
    <source>
        <strain evidence="3">D6</strain>
    </source>
</reference>
<evidence type="ECO:0000313" key="3">
    <source>
        <dbReference type="EMBL" id="CAB9527099.1"/>
    </source>
</evidence>
<keyword evidence="4" id="KW-1185">Reference proteome</keyword>
<dbReference type="GO" id="GO:1905762">
    <property type="term" value="F:CCR4-NOT complex binding"/>
    <property type="evidence" value="ECO:0007669"/>
    <property type="project" value="TreeGrafter"/>
</dbReference>
<dbReference type="PANTHER" id="PTHR14379">
    <property type="entry name" value="LIMKAIN B LKAP"/>
    <property type="match status" value="1"/>
</dbReference>
<comment type="caution">
    <text evidence="3">The sequence shown here is derived from an EMBL/GenBank/DDBJ whole genome shotgun (WGS) entry which is preliminary data.</text>
</comment>
<dbReference type="AlphaFoldDB" id="A0A9N8EXZ7"/>
<dbReference type="Gene3D" id="3.40.50.1010">
    <property type="entry name" value="5'-nuclease"/>
    <property type="match status" value="1"/>
</dbReference>
<dbReference type="Proteomes" id="UP001153069">
    <property type="component" value="Unassembled WGS sequence"/>
</dbReference>
<name>A0A9N8EXZ7_9STRA</name>
<dbReference type="InterPro" id="IPR021139">
    <property type="entry name" value="NYN"/>
</dbReference>
<dbReference type="EMBL" id="CAICTM010001940">
    <property type="protein sequence ID" value="CAB9527099.1"/>
    <property type="molecule type" value="Genomic_DNA"/>
</dbReference>
<organism evidence="3 4">
    <name type="scientific">Seminavis robusta</name>
    <dbReference type="NCBI Taxonomy" id="568900"/>
    <lineage>
        <taxon>Eukaryota</taxon>
        <taxon>Sar</taxon>
        <taxon>Stramenopiles</taxon>
        <taxon>Ochrophyta</taxon>
        <taxon>Bacillariophyta</taxon>
        <taxon>Bacillariophyceae</taxon>
        <taxon>Bacillariophycidae</taxon>
        <taxon>Naviculales</taxon>
        <taxon>Naviculaceae</taxon>
        <taxon>Seminavis</taxon>
    </lineage>
</organism>
<sequence>MDSFEEWVKTADYPCFREWGEKAVALGASWDSFRREDKNAIVEDLITGGIPILTARDMVAIATKEVDKSKSPMAIFWDLENMPVPTDTSGRDITTSLKSILAPHGDLIQFRGYASIGLNNIPQEKRSDLQLSGCHLVDCPHHGRKEVADKMIIVDAMHFAFQHPECATLCFITGDVDYAYLLATLQRPQWRTIVISRGTMQSMLHVNSDMKMRWETDILQPIYGRITPETQSVEESSQSKATFTNAWDKPFRPLPADEAWKDDVELLHTVLKAASQKSGTLAPLKSAIGIALRSTNPGRFPQRISIQNFLARAIDEGVVIENGDGALKTLCLPLHAGHPSTIPALSLSKKLPPGLQSFPPKVLDAASKAPFIVLLRKMHCPPSKTPPSKAFIQSSPDWLFYMFPTQVTALDAASDHRWLSLGTFIDIRQIPAPLMQEISIPDQHAATYRSGNGATMTNCGPCGAMAPQSDGFFSDCGTQFFCSGECRDWIHKDAGTKERGVDLVVETLEFLASFDDLYCQMTMLGKLLTQRYPALCTSRRLAKLWILHAENSKRVFTYKVTKQKCVALPRFFRKQAFECGQDEKINTAAEEKFVYDLLWAERTGSYIDRKIVNRRLQESFASMQKPQFRQQVFANAKGRELFFLAKGPLNQTVGLSYAAAEAGLEMSSVPTSAVKLASTESGEKSPDEVFDHDSDSSDDEPDLLRLVASRK</sequence>
<dbReference type="GO" id="GO:0010468">
    <property type="term" value="P:regulation of gene expression"/>
    <property type="evidence" value="ECO:0007669"/>
    <property type="project" value="InterPro"/>
</dbReference>
<evidence type="ECO:0000313" key="4">
    <source>
        <dbReference type="Proteomes" id="UP001153069"/>
    </source>
</evidence>
<feature type="domain" description="NYN" evidence="2">
    <location>
        <begin position="73"/>
        <end position="201"/>
    </location>
</feature>
<accession>A0A9N8EXZ7</accession>
<feature type="region of interest" description="Disordered" evidence="1">
    <location>
        <begin position="673"/>
        <end position="703"/>
    </location>
</feature>
<evidence type="ECO:0000259" key="2">
    <source>
        <dbReference type="Pfam" id="PF01936"/>
    </source>
</evidence>
<gene>
    <name evidence="3" type="ORF">SEMRO_1942_G306730.1</name>
</gene>
<proteinExistence type="predicted"/>